<gene>
    <name evidence="1" type="ORF">AW09_003152</name>
</gene>
<protein>
    <submittedName>
        <fullName evidence="1">Type I phosphodiesterase / nucleotide pyrophosphatase</fullName>
    </submittedName>
</protein>
<dbReference type="PANTHER" id="PTHR10151">
    <property type="entry name" value="ECTONUCLEOTIDE PYROPHOSPHATASE/PHOSPHODIESTERASE"/>
    <property type="match status" value="1"/>
</dbReference>
<dbReference type="InterPro" id="IPR002591">
    <property type="entry name" value="Phosphodiest/P_Trfase"/>
</dbReference>
<proteinExistence type="predicted"/>
<evidence type="ECO:0000313" key="1">
    <source>
        <dbReference type="EMBL" id="KFB71697.1"/>
    </source>
</evidence>
<dbReference type="PANTHER" id="PTHR10151:SF120">
    <property type="entry name" value="BIS(5'-ADENOSYL)-TRIPHOSPHATASE"/>
    <property type="match status" value="1"/>
</dbReference>
<comment type="caution">
    <text evidence="1">The sequence shown here is derived from an EMBL/GenBank/DDBJ whole genome shotgun (WGS) entry which is preliminary data.</text>
</comment>
<sequence>MSSTHLPDYAGGSIVNLVQSIATACGSTSSPYPPLPALSAAQLGRARHIVLLVIDGLGQRTLARHASSPHLQHHLLGSMTSVFPSTTASAITTFMTGLAPAQHGLTGWHMHLDEIDQTLAILPLTPRLGPPRLSPAALPSRLFEHPSLFQRLDRESWVVAPQSIVGSAFNAWHSRAAQTLAYSSVAEMFACLGELLQETTRSRYVYAYYPDLDSCSHHYGTDSRQAQQTLSAVDTLFGELLRKLRGSNTWVLLTADHGFIDSPPRRVISLDDHPQLAALLLRPLCGERRVAYCYVAAADRPAFEDYVRRHLARAAHLYASDRLIAGGWFGPPPHHPRLASRIGDYTLVMKDNWTIKDWLPGEKHFAMLGVHGGISSSEMRVPLIALLA</sequence>
<dbReference type="EMBL" id="JDVG02000505">
    <property type="protein sequence ID" value="KFB71697.1"/>
    <property type="molecule type" value="Genomic_DNA"/>
</dbReference>
<dbReference type="SUPFAM" id="SSF53649">
    <property type="entry name" value="Alkaline phosphatase-like"/>
    <property type="match status" value="1"/>
</dbReference>
<dbReference type="Pfam" id="PF01663">
    <property type="entry name" value="Phosphodiest"/>
    <property type="match status" value="2"/>
</dbReference>
<dbReference type="InterPro" id="IPR017850">
    <property type="entry name" value="Alkaline_phosphatase_core_sf"/>
</dbReference>
<dbReference type="Proteomes" id="UP000020077">
    <property type="component" value="Unassembled WGS sequence"/>
</dbReference>
<organism evidence="1 2">
    <name type="scientific">Candidatus Accumulibacter phosphatis</name>
    <dbReference type="NCBI Taxonomy" id="327160"/>
    <lineage>
        <taxon>Bacteria</taxon>
        <taxon>Pseudomonadati</taxon>
        <taxon>Pseudomonadota</taxon>
        <taxon>Betaproteobacteria</taxon>
        <taxon>Candidatus Accumulibacter</taxon>
    </lineage>
</organism>
<dbReference type="AlphaFoldDB" id="A0A080LT78"/>
<evidence type="ECO:0000313" key="2">
    <source>
        <dbReference type="Proteomes" id="UP000020077"/>
    </source>
</evidence>
<accession>A0A080LT78</accession>
<dbReference type="Gene3D" id="3.40.720.10">
    <property type="entry name" value="Alkaline Phosphatase, subunit A"/>
    <property type="match status" value="1"/>
</dbReference>
<name>A0A080LT78_9PROT</name>
<reference evidence="1 2" key="1">
    <citation type="submission" date="2014-02" db="EMBL/GenBank/DDBJ databases">
        <title>Expanding our view of genomic diversity in Candidatus Accumulibacter clades.</title>
        <authorList>
            <person name="Skennerton C.T."/>
            <person name="Barr J.J."/>
            <person name="Slater F.R."/>
            <person name="Bond P.L."/>
            <person name="Tyson G.W."/>
        </authorList>
    </citation>
    <scope>NUCLEOTIDE SEQUENCE [LARGE SCALE GENOMIC DNA]</scope>
    <source>
        <strain evidence="2">BA-91</strain>
    </source>
</reference>
<dbReference type="GO" id="GO:0016787">
    <property type="term" value="F:hydrolase activity"/>
    <property type="evidence" value="ECO:0007669"/>
    <property type="project" value="UniProtKB-ARBA"/>
</dbReference>